<sequence length="1321" mass="137343">ADADDYTVTLTVTDSDSRTDANSQSLTITAASTPPQADFTVSGDHTGGSNLAFNASASTGDDLTYHWDFGDGDAGRNSRIAHVYDGAGSYTVALTVTDADGDRDTASQSLTIDAAPQPVAADGMIKGNVIDIDGNPIEGVRVSLINAQDLVGGDRDATTDVDGEATLDDMPTGVDFVFTLTKTGYADRFVRTTIPADASDAAAFTATLTERAVAQTLSNAENGGNVSGTDGTAIELPAGALVDTSGNPVSGSVEVALTPVDVSDVNARDAFPGSFAAADNNGDSGVLLSFGVAEYHLTQGGERLQLAAGKQATLTVPIYIDEYSDGSPVTAGDHIPLWSLDETSGQWIQEGMGTVASDSNSPTGLGFEMIVGHLSWYNCDDFVETYRPVPQCKVDNSSGLPELDISETCFINGSTVDAGPYSGATTNIHSNNSRALPVPAGIEYQLIATARNGTLEGTVTVNGAAGASDNIDIVLGPAGGNNGGGEAIILPYDDTGAIDPVGEVDRYSFTGQAGEFVQVQGGNGNGSTLYGTLELHGPDGQLLGTETFGQVGLADFVAKLPDDGDYTVSVEATSNAPGGYRLMVENVPEVSLDENIEGSISIAYGSTHRVFQGTAGTRIGLANVDRPGSNVLVTLNDIDGNRIAYDWGSSNSQRIAELPADGAYILTIFSNTQSDAYRTAITQIEPPSALALDSAGRATASGDIQINGDRQFYKLEAAGGDGLYVRLSPAANGALNSESAYVSIYRQAADPFYDDPLAGGPTVSDDNINGDDSASHLHSTGMRLPGDGSTEAYIIEISALRDLDGEELGAYQLRVDTAPAKATIVVDDDLAQCANADSHSLHAAAYAVIDGGTIDICDGLYAEYTSVTAPDGSFSLIGRNRAGVLIRSADPNRQAVSGSPRSSSRNQARIALENLTLQSQGDPRDGSTGSFSISRVAGITDVTVESAPGEARLPGRLDIFTDGTVLDGLTMTSGDTALSIKADNVTVRNSSFTGRPGTIKAGFSDNLLLEDNTATFERVSNASFYVTVKDSSGLRMLNNDLTITADDPPLFPQEEPSIAIEDLGNSATGTIVRGNTVKTSVAGLYVDLKNAGANIAVEQNRFQFTAPYGGVPLDLITTRGAKTGSLLMRNNIFHGATGFDGGAVKIRGTERFTSIDIINNSWWATPPDPDAPELRCNGCAMLLVSPFDQDLTGSLPVNFINNILIGWSSSSTTPAAAINIPGGTTINDDNNLFGDFDALYHSGNTSSGLNNINIGIRDPGNSAYPLFIGSPFLLEVNDSSQGVDNGQGPMAGGPPIPDVDYSGELRPQHGSYDIGAHENVF</sequence>
<dbReference type="InterPro" id="IPR011050">
    <property type="entry name" value="Pectin_lyase_fold/virulence"/>
</dbReference>
<evidence type="ECO:0000313" key="4">
    <source>
        <dbReference type="Proteomes" id="UP000662703"/>
    </source>
</evidence>
<dbReference type="PROSITE" id="PS50093">
    <property type="entry name" value="PKD"/>
    <property type="match status" value="1"/>
</dbReference>
<dbReference type="InterPro" id="IPR022409">
    <property type="entry name" value="PKD/Chitinase_dom"/>
</dbReference>
<dbReference type="InterPro" id="IPR012334">
    <property type="entry name" value="Pectin_lyas_fold"/>
</dbReference>
<evidence type="ECO:0000259" key="2">
    <source>
        <dbReference type="PROSITE" id="PS50093"/>
    </source>
</evidence>
<dbReference type="Gene3D" id="2.60.40.10">
    <property type="entry name" value="Immunoglobulins"/>
    <property type="match status" value="1"/>
</dbReference>
<dbReference type="RefSeq" id="WP_194863699.1">
    <property type="nucleotide sequence ID" value="NZ_ARXX01000001.1"/>
</dbReference>
<gene>
    <name evidence="3" type="ORF">Y5W_00001</name>
</gene>
<dbReference type="Gene3D" id="2.60.40.1120">
    <property type="entry name" value="Carboxypeptidase-like, regulatory domain"/>
    <property type="match status" value="1"/>
</dbReference>
<dbReference type="CDD" id="cd00146">
    <property type="entry name" value="PKD"/>
    <property type="match status" value="1"/>
</dbReference>
<dbReference type="Pfam" id="PF18911">
    <property type="entry name" value="PKD_4"/>
    <property type="match status" value="1"/>
</dbReference>
<dbReference type="SUPFAM" id="SSF49464">
    <property type="entry name" value="Carboxypeptidase regulatory domain-like"/>
    <property type="match status" value="1"/>
</dbReference>
<dbReference type="SMART" id="SM00089">
    <property type="entry name" value="PKD"/>
    <property type="match status" value="1"/>
</dbReference>
<dbReference type="Proteomes" id="UP000662703">
    <property type="component" value="Unassembled WGS sequence"/>
</dbReference>
<dbReference type="InterPro" id="IPR008969">
    <property type="entry name" value="CarboxyPept-like_regulatory"/>
</dbReference>
<dbReference type="Gene3D" id="2.160.20.10">
    <property type="entry name" value="Single-stranded right-handed beta-helix, Pectin lyase-like"/>
    <property type="match status" value="1"/>
</dbReference>
<evidence type="ECO:0000313" key="3">
    <source>
        <dbReference type="EMBL" id="MBF5054707.1"/>
    </source>
</evidence>
<dbReference type="SUPFAM" id="SSF49299">
    <property type="entry name" value="PKD domain"/>
    <property type="match status" value="1"/>
</dbReference>
<dbReference type="InterPro" id="IPR000601">
    <property type="entry name" value="PKD_dom"/>
</dbReference>
<feature type="region of interest" description="Disordered" evidence="1">
    <location>
        <begin position="1280"/>
        <end position="1321"/>
    </location>
</feature>
<feature type="non-terminal residue" evidence="3">
    <location>
        <position position="1"/>
    </location>
</feature>
<dbReference type="Pfam" id="PF13620">
    <property type="entry name" value="CarboxypepD_reg"/>
    <property type="match status" value="1"/>
</dbReference>
<name>A0ABS0AKP8_9GAMM</name>
<dbReference type="EMBL" id="ARXX01000001">
    <property type="protein sequence ID" value="MBF5054707.1"/>
    <property type="molecule type" value="Genomic_DNA"/>
</dbReference>
<dbReference type="InterPro" id="IPR035986">
    <property type="entry name" value="PKD_dom_sf"/>
</dbReference>
<comment type="caution">
    <text evidence="3">The sequence shown here is derived from an EMBL/GenBank/DDBJ whole genome shotgun (WGS) entry which is preliminary data.</text>
</comment>
<protein>
    <recommendedName>
        <fullName evidence="2">PKD domain-containing protein</fullName>
    </recommendedName>
</protein>
<accession>A0ABS0AKP8</accession>
<proteinExistence type="predicted"/>
<evidence type="ECO:0000256" key="1">
    <source>
        <dbReference type="SAM" id="MobiDB-lite"/>
    </source>
</evidence>
<keyword evidence="4" id="KW-1185">Reference proteome</keyword>
<reference evidence="3 4" key="1">
    <citation type="submission" date="2012-09" db="EMBL/GenBank/DDBJ databases">
        <title>Genome Sequence of alkane-degrading Bacterium Alcanivorax sp. 521-1.</title>
        <authorList>
            <person name="Lai Q."/>
            <person name="Shao Z."/>
        </authorList>
    </citation>
    <scope>NUCLEOTIDE SEQUENCE [LARGE SCALE GENOMIC DNA]</scope>
    <source>
        <strain evidence="3 4">521-1</strain>
    </source>
</reference>
<organism evidence="3 4">
    <name type="scientific">Alloalcanivorax profundimaris</name>
    <dbReference type="NCBI Taxonomy" id="2735259"/>
    <lineage>
        <taxon>Bacteria</taxon>
        <taxon>Pseudomonadati</taxon>
        <taxon>Pseudomonadota</taxon>
        <taxon>Gammaproteobacteria</taxon>
        <taxon>Oceanospirillales</taxon>
        <taxon>Alcanivoracaceae</taxon>
        <taxon>Alloalcanivorax</taxon>
    </lineage>
</organism>
<dbReference type="InterPro" id="IPR013783">
    <property type="entry name" value="Ig-like_fold"/>
</dbReference>
<dbReference type="SUPFAM" id="SSF51126">
    <property type="entry name" value="Pectin lyase-like"/>
    <property type="match status" value="1"/>
</dbReference>
<feature type="domain" description="PKD" evidence="2">
    <location>
        <begin position="58"/>
        <end position="119"/>
    </location>
</feature>
<dbReference type="Gene3D" id="2.60.120.380">
    <property type="match status" value="1"/>
</dbReference>